<protein>
    <submittedName>
        <fullName evidence="1">Uncharacterized protein</fullName>
    </submittedName>
</protein>
<proteinExistence type="predicted"/>
<dbReference type="EMBL" id="JAXGGE010000001">
    <property type="protein sequence ID" value="MDY4299408.1"/>
    <property type="molecule type" value="Genomic_DNA"/>
</dbReference>
<dbReference type="RefSeq" id="WP_320746427.1">
    <property type="nucleotide sequence ID" value="NZ_JAXGGE010000001.1"/>
</dbReference>
<reference evidence="1 2" key="1">
    <citation type="submission" date="2023-11" db="EMBL/GenBank/DDBJ databases">
        <title>Genome sequence of Pseudomonas salmasensis Strain SLU99.</title>
        <authorList>
            <person name="Ghadamgahi F."/>
            <person name="Kalyandurg P.B."/>
            <person name="Catara V."/>
            <person name="Vetukuri R."/>
            <person name="Ghosh S."/>
        </authorList>
    </citation>
    <scope>NUCLEOTIDE SEQUENCE [LARGE SCALE GENOMIC DNA]</scope>
    <source>
        <strain evidence="1 2">SLU99</strain>
    </source>
</reference>
<comment type="caution">
    <text evidence="1">The sequence shown here is derived from an EMBL/GenBank/DDBJ whole genome shotgun (WGS) entry which is preliminary data.</text>
</comment>
<gene>
    <name evidence="1" type="ORF">SO486_05280</name>
</gene>
<keyword evidence="2" id="KW-1185">Reference proteome</keyword>
<evidence type="ECO:0000313" key="2">
    <source>
        <dbReference type="Proteomes" id="UP001277967"/>
    </source>
</evidence>
<organism evidence="1 2">
    <name type="scientific">Pseudomonas salmasensis</name>
    <dbReference type="NCBI Taxonomy" id="2745514"/>
    <lineage>
        <taxon>Bacteria</taxon>
        <taxon>Pseudomonadati</taxon>
        <taxon>Pseudomonadota</taxon>
        <taxon>Gammaproteobacteria</taxon>
        <taxon>Pseudomonadales</taxon>
        <taxon>Pseudomonadaceae</taxon>
        <taxon>Pseudomonas</taxon>
    </lineage>
</organism>
<name>A0ABU5FB59_9PSED</name>
<accession>A0ABU5FB59</accession>
<dbReference type="Proteomes" id="UP001277967">
    <property type="component" value="Unassembled WGS sequence"/>
</dbReference>
<sequence>MKLHHYLFSFKETKNIGEFTTAVTLAVPHQRVTAATMARARLGAGVTSAGVLLAVSYLGHMTMADFQSQADIPGI</sequence>
<evidence type="ECO:0000313" key="1">
    <source>
        <dbReference type="EMBL" id="MDY4299408.1"/>
    </source>
</evidence>